<dbReference type="CDD" id="cd00082">
    <property type="entry name" value="HisKA"/>
    <property type="match status" value="1"/>
</dbReference>
<dbReference type="InterPro" id="IPR038318">
    <property type="entry name" value="KdpD_sf"/>
</dbReference>
<keyword evidence="12 13" id="KW-0472">Membrane</keyword>
<proteinExistence type="predicted"/>
<sequence length="652" mass="70523">MTGRDLAGPRLVGLRRASLVWLGGAAVIGAVTALAVALGLSFATASLAYLTTIVVLSLFTPLAAAIVFSVLAVIGLNYFFLEPLFTFQIKSSQDFWALGAFIVAALVITTLVGRIHASAAEKRAAEDVLERSKAAYLDEAQRLSQTGSFGWNIATGELQWSDETFRICGIDRATPLSIDLINQRVHADDATAFREAVQAAVKSRGAFDHELRFTRDGGDVRVLHMKGHFLKEQPEQFVGALIDITDRRRNEEALQNSEFRYRNIFRAMSVSFWELDFSEVGAMLRALRKSGVQDFAAHFAEHPEFVRDMMRATRVLDVNDYAVMLQGRGDKGALLGNVEPLWPETSNAVYAASVIAAITGKPGFSAETRMRKIDGTEFPAHFTASFPKEGVASARLLIGVIDISERVAAQEKLRAVQAEFAHAARLSTLGELAASIAHEVNQPLAAIATNASAGLRWLDRPEPNLEEVRALAARIAGDAKRAGDIIARIRSMAARRATESTPLSVKSVIEEAASFLRHDLQAQQVTLQLSLPPDLPPVLGDRTQLQQVVVNLAINAAQAMAQSGAEKRRITISAARQEGGILITVDDTGPGIPPEHVDRLFESFFTTKEAGMGIGLPICKSIVEAHGGQIEAENRATGGARFSFTLPAHEAA</sequence>
<dbReference type="InterPro" id="IPR005467">
    <property type="entry name" value="His_kinase_dom"/>
</dbReference>
<dbReference type="GO" id="GO:0005524">
    <property type="term" value="F:ATP binding"/>
    <property type="evidence" value="ECO:0007669"/>
    <property type="project" value="UniProtKB-KW"/>
</dbReference>
<gene>
    <name evidence="15" type="ORF">DF3PB_10128</name>
</gene>
<dbReference type="EC" id="2.7.13.3" evidence="3"/>
<name>A0A380T7K9_9ZZZZ</name>
<dbReference type="Gene3D" id="1.10.287.130">
    <property type="match status" value="1"/>
</dbReference>
<keyword evidence="10 13" id="KW-1133">Transmembrane helix</keyword>
<dbReference type="PRINTS" id="PR00344">
    <property type="entry name" value="BCTRLSENSOR"/>
</dbReference>
<dbReference type="PROSITE" id="PS50109">
    <property type="entry name" value="HIS_KIN"/>
    <property type="match status" value="1"/>
</dbReference>
<evidence type="ECO:0000256" key="5">
    <source>
        <dbReference type="ARBA" id="ARBA00022679"/>
    </source>
</evidence>
<feature type="domain" description="Histidine kinase" evidence="14">
    <location>
        <begin position="435"/>
        <end position="650"/>
    </location>
</feature>
<dbReference type="FunFam" id="3.30.565.10:FF:000042">
    <property type="entry name" value="Two-component sensor histidine kinase KdpD"/>
    <property type="match status" value="1"/>
</dbReference>
<dbReference type="SUPFAM" id="SSF47384">
    <property type="entry name" value="Homodimeric domain of signal transducing histidine kinase"/>
    <property type="match status" value="1"/>
</dbReference>
<keyword evidence="11" id="KW-0902">Two-component regulatory system</keyword>
<dbReference type="InterPro" id="IPR003594">
    <property type="entry name" value="HATPase_dom"/>
</dbReference>
<evidence type="ECO:0000256" key="10">
    <source>
        <dbReference type="ARBA" id="ARBA00022989"/>
    </source>
</evidence>
<keyword evidence="8" id="KW-0418">Kinase</keyword>
<dbReference type="SMART" id="SM00387">
    <property type="entry name" value="HATPase_c"/>
    <property type="match status" value="1"/>
</dbReference>
<dbReference type="Gene3D" id="1.20.120.620">
    <property type="entry name" value="Backbone structure of the membrane domain of e. Coli histidine kinase receptor kdpd"/>
    <property type="match status" value="1"/>
</dbReference>
<evidence type="ECO:0000256" key="3">
    <source>
        <dbReference type="ARBA" id="ARBA00012438"/>
    </source>
</evidence>
<dbReference type="SUPFAM" id="SSF55785">
    <property type="entry name" value="PYP-like sensor domain (PAS domain)"/>
    <property type="match status" value="2"/>
</dbReference>
<evidence type="ECO:0000256" key="2">
    <source>
        <dbReference type="ARBA" id="ARBA00004141"/>
    </source>
</evidence>
<dbReference type="GO" id="GO:0000155">
    <property type="term" value="F:phosphorelay sensor kinase activity"/>
    <property type="evidence" value="ECO:0007669"/>
    <property type="project" value="InterPro"/>
</dbReference>
<dbReference type="AlphaFoldDB" id="A0A380T7K9"/>
<dbReference type="EMBL" id="UIDG01000001">
    <property type="protein sequence ID" value="SUS03376.1"/>
    <property type="molecule type" value="Genomic_DNA"/>
</dbReference>
<dbReference type="PANTHER" id="PTHR43304:SF1">
    <property type="entry name" value="PAC DOMAIN-CONTAINING PROTEIN"/>
    <property type="match status" value="1"/>
</dbReference>
<organism evidence="15">
    <name type="scientific">metagenome</name>
    <dbReference type="NCBI Taxonomy" id="256318"/>
    <lineage>
        <taxon>unclassified sequences</taxon>
        <taxon>metagenomes</taxon>
    </lineage>
</organism>
<protein>
    <recommendedName>
        <fullName evidence="3">histidine kinase</fullName>
        <ecNumber evidence="3">2.7.13.3</ecNumber>
    </recommendedName>
</protein>
<evidence type="ECO:0000256" key="9">
    <source>
        <dbReference type="ARBA" id="ARBA00022840"/>
    </source>
</evidence>
<keyword evidence="6 13" id="KW-0812">Transmembrane</keyword>
<dbReference type="SMART" id="SM00388">
    <property type="entry name" value="HisKA"/>
    <property type="match status" value="1"/>
</dbReference>
<accession>A0A380T7K9</accession>
<dbReference type="GO" id="GO:0042802">
    <property type="term" value="F:identical protein binding"/>
    <property type="evidence" value="ECO:0007669"/>
    <property type="project" value="UniProtKB-ARBA"/>
</dbReference>
<feature type="transmembrane region" description="Helical" evidence="13">
    <location>
        <begin position="47"/>
        <end position="75"/>
    </location>
</feature>
<dbReference type="FunFam" id="1.10.287.130:FF:000055">
    <property type="entry name" value="Two-component sensor histidine kinase"/>
    <property type="match status" value="1"/>
</dbReference>
<evidence type="ECO:0000256" key="4">
    <source>
        <dbReference type="ARBA" id="ARBA00022553"/>
    </source>
</evidence>
<evidence type="ECO:0000256" key="1">
    <source>
        <dbReference type="ARBA" id="ARBA00000085"/>
    </source>
</evidence>
<evidence type="ECO:0000256" key="11">
    <source>
        <dbReference type="ARBA" id="ARBA00023012"/>
    </source>
</evidence>
<dbReference type="GO" id="GO:0016020">
    <property type="term" value="C:membrane"/>
    <property type="evidence" value="ECO:0007669"/>
    <property type="project" value="UniProtKB-SubCell"/>
</dbReference>
<dbReference type="InterPro" id="IPR036890">
    <property type="entry name" value="HATPase_C_sf"/>
</dbReference>
<evidence type="ECO:0000313" key="15">
    <source>
        <dbReference type="EMBL" id="SUS03376.1"/>
    </source>
</evidence>
<dbReference type="InterPro" id="IPR003661">
    <property type="entry name" value="HisK_dim/P_dom"/>
</dbReference>
<comment type="catalytic activity">
    <reaction evidence="1">
        <text>ATP + protein L-histidine = ADP + protein N-phospho-L-histidine.</text>
        <dbReference type="EC" id="2.7.13.3"/>
    </reaction>
</comment>
<dbReference type="InterPro" id="IPR052162">
    <property type="entry name" value="Sensor_kinase/Photoreceptor"/>
</dbReference>
<keyword evidence="5" id="KW-0808">Transferase</keyword>
<evidence type="ECO:0000256" key="8">
    <source>
        <dbReference type="ARBA" id="ARBA00022777"/>
    </source>
</evidence>
<dbReference type="Gene3D" id="3.30.565.10">
    <property type="entry name" value="Histidine kinase-like ATPase, C-terminal domain"/>
    <property type="match status" value="1"/>
</dbReference>
<dbReference type="InterPro" id="IPR036097">
    <property type="entry name" value="HisK_dim/P_sf"/>
</dbReference>
<dbReference type="CDD" id="cd00130">
    <property type="entry name" value="PAS"/>
    <property type="match status" value="1"/>
</dbReference>
<dbReference type="Pfam" id="PF02518">
    <property type="entry name" value="HATPase_c"/>
    <property type="match status" value="1"/>
</dbReference>
<evidence type="ECO:0000256" key="12">
    <source>
        <dbReference type="ARBA" id="ARBA00023136"/>
    </source>
</evidence>
<dbReference type="InterPro" id="IPR004358">
    <property type="entry name" value="Sig_transdc_His_kin-like_C"/>
</dbReference>
<keyword evidence="9" id="KW-0067">ATP-binding</keyword>
<keyword evidence="7" id="KW-0547">Nucleotide-binding</keyword>
<dbReference type="Gene3D" id="2.10.70.100">
    <property type="match status" value="1"/>
</dbReference>
<keyword evidence="4" id="KW-0597">Phosphoprotein</keyword>
<dbReference type="PANTHER" id="PTHR43304">
    <property type="entry name" value="PHYTOCHROME-LIKE PROTEIN CPH1"/>
    <property type="match status" value="1"/>
</dbReference>
<feature type="transmembrane region" description="Helical" evidence="13">
    <location>
        <begin position="20"/>
        <end position="40"/>
    </location>
</feature>
<comment type="subcellular location">
    <subcellularLocation>
        <location evidence="2">Membrane</location>
        <topology evidence="2">Multi-pass membrane protein</topology>
    </subcellularLocation>
</comment>
<dbReference type="SMART" id="SM00086">
    <property type="entry name" value="PAC"/>
    <property type="match status" value="2"/>
</dbReference>
<dbReference type="InterPro" id="IPR013655">
    <property type="entry name" value="PAS_fold_3"/>
</dbReference>
<evidence type="ECO:0000256" key="13">
    <source>
        <dbReference type="SAM" id="Phobius"/>
    </source>
</evidence>
<dbReference type="InterPro" id="IPR001610">
    <property type="entry name" value="PAC"/>
</dbReference>
<dbReference type="Pfam" id="PF00512">
    <property type="entry name" value="HisKA"/>
    <property type="match status" value="1"/>
</dbReference>
<dbReference type="SUPFAM" id="SSF55874">
    <property type="entry name" value="ATPase domain of HSP90 chaperone/DNA topoisomerase II/histidine kinase"/>
    <property type="match status" value="1"/>
</dbReference>
<dbReference type="Gene3D" id="3.30.450.20">
    <property type="entry name" value="PAS domain"/>
    <property type="match status" value="2"/>
</dbReference>
<reference evidence="15" key="1">
    <citation type="submission" date="2018-07" db="EMBL/GenBank/DDBJ databases">
        <authorList>
            <person name="Quirk P.G."/>
            <person name="Krulwich T.A."/>
        </authorList>
    </citation>
    <scope>NUCLEOTIDE SEQUENCE</scope>
</reference>
<dbReference type="InterPro" id="IPR000014">
    <property type="entry name" value="PAS"/>
</dbReference>
<dbReference type="InterPro" id="IPR035965">
    <property type="entry name" value="PAS-like_dom_sf"/>
</dbReference>
<dbReference type="Pfam" id="PF08447">
    <property type="entry name" value="PAS_3"/>
    <property type="match status" value="1"/>
</dbReference>
<evidence type="ECO:0000259" key="14">
    <source>
        <dbReference type="PROSITE" id="PS50109"/>
    </source>
</evidence>
<feature type="transmembrane region" description="Helical" evidence="13">
    <location>
        <begin position="95"/>
        <end position="113"/>
    </location>
</feature>
<dbReference type="InterPro" id="IPR025201">
    <property type="entry name" value="KdpD_TM"/>
</dbReference>
<evidence type="ECO:0000256" key="7">
    <source>
        <dbReference type="ARBA" id="ARBA00022741"/>
    </source>
</evidence>
<evidence type="ECO:0000256" key="6">
    <source>
        <dbReference type="ARBA" id="ARBA00022692"/>
    </source>
</evidence>
<dbReference type="Pfam" id="PF13493">
    <property type="entry name" value="DUF4118"/>
    <property type="match status" value="1"/>
</dbReference>